<evidence type="ECO:0000313" key="2">
    <source>
        <dbReference type="EMBL" id="OVE84387.1"/>
    </source>
</evidence>
<reference evidence="2 3" key="1">
    <citation type="submission" date="2017-02" db="EMBL/GenBank/DDBJ databases">
        <title>Natronthermophilus aegyptiacus gen. nov.,sp. nov., an aerobic, extremely halophilic alkalithermophilic archaeon isolated from the athalassohaline Wadi An Natrun, Egypt.</title>
        <authorList>
            <person name="Zhao B."/>
        </authorList>
    </citation>
    <scope>NUCLEOTIDE SEQUENCE [LARGE SCALE GENOMIC DNA]</scope>
    <source>
        <strain evidence="2 3">CGMCC 1.3597</strain>
    </source>
</reference>
<feature type="transmembrane region" description="Helical" evidence="1">
    <location>
        <begin position="14"/>
        <end position="32"/>
    </location>
</feature>
<name>A0A202E816_9EURY</name>
<evidence type="ECO:0000256" key="1">
    <source>
        <dbReference type="SAM" id="Phobius"/>
    </source>
</evidence>
<accession>A0A202E816</accession>
<evidence type="ECO:0000313" key="3">
    <source>
        <dbReference type="Proteomes" id="UP000196084"/>
    </source>
</evidence>
<dbReference type="EMBL" id="MWPH01000002">
    <property type="protein sequence ID" value="OVE84387.1"/>
    <property type="molecule type" value="Genomic_DNA"/>
</dbReference>
<keyword evidence="1" id="KW-0472">Membrane</keyword>
<feature type="transmembrane region" description="Helical" evidence="1">
    <location>
        <begin position="39"/>
        <end position="60"/>
    </location>
</feature>
<keyword evidence="1" id="KW-0812">Transmembrane</keyword>
<keyword evidence="3" id="KW-1185">Reference proteome</keyword>
<organism evidence="2 3">
    <name type="scientific">Natronolimnobius baerhuensis</name>
    <dbReference type="NCBI Taxonomy" id="253108"/>
    <lineage>
        <taxon>Archaea</taxon>
        <taxon>Methanobacteriati</taxon>
        <taxon>Methanobacteriota</taxon>
        <taxon>Stenosarchaea group</taxon>
        <taxon>Halobacteria</taxon>
        <taxon>Halobacteriales</taxon>
        <taxon>Natrialbaceae</taxon>
        <taxon>Natronolimnobius</taxon>
    </lineage>
</organism>
<sequence length="64" mass="6746">MFELGQVLRIGRNLVVYTVGVGLLIVAALGLADAIELEALVAVPLFVVGLALVLVVHEYFDGPV</sequence>
<comment type="caution">
    <text evidence="2">The sequence shown here is derived from an EMBL/GenBank/DDBJ whole genome shotgun (WGS) entry which is preliminary data.</text>
</comment>
<proteinExistence type="predicted"/>
<gene>
    <name evidence="2" type="ORF">B2G88_08210</name>
</gene>
<keyword evidence="1" id="KW-1133">Transmembrane helix</keyword>
<protein>
    <submittedName>
        <fullName evidence="2">Uncharacterized protein</fullName>
    </submittedName>
</protein>
<dbReference type="RefSeq" id="WP_054863351.1">
    <property type="nucleotide sequence ID" value="NZ_MWPH01000002.1"/>
</dbReference>
<dbReference type="Proteomes" id="UP000196084">
    <property type="component" value="Unassembled WGS sequence"/>
</dbReference>
<dbReference type="AlphaFoldDB" id="A0A202E816"/>